<organism evidence="5 6">
    <name type="scientific">Amorphus orientalis</name>
    <dbReference type="NCBI Taxonomy" id="649198"/>
    <lineage>
        <taxon>Bacteria</taxon>
        <taxon>Pseudomonadati</taxon>
        <taxon>Pseudomonadota</taxon>
        <taxon>Alphaproteobacteria</taxon>
        <taxon>Hyphomicrobiales</taxon>
        <taxon>Amorphaceae</taxon>
        <taxon>Amorphus</taxon>
    </lineage>
</organism>
<dbReference type="GO" id="GO:0016793">
    <property type="term" value="F:triphosphoric monoester hydrolase activity"/>
    <property type="evidence" value="ECO:0007669"/>
    <property type="project" value="InterPro"/>
</dbReference>
<dbReference type="InterPro" id="IPR003607">
    <property type="entry name" value="HD/PDEase_dom"/>
</dbReference>
<dbReference type="NCBIfam" id="TIGR01353">
    <property type="entry name" value="dGTP_triPase"/>
    <property type="match status" value="1"/>
</dbReference>
<dbReference type="PANTHER" id="PTHR35795">
    <property type="entry name" value="SLR1885 PROTEIN"/>
    <property type="match status" value="1"/>
</dbReference>
<dbReference type="CDD" id="cd00077">
    <property type="entry name" value="HDc"/>
    <property type="match status" value="1"/>
</dbReference>
<dbReference type="Proteomes" id="UP001229244">
    <property type="component" value="Unassembled WGS sequence"/>
</dbReference>
<comment type="caution">
    <text evidence="5">The sequence shown here is derived from an EMBL/GenBank/DDBJ whole genome shotgun (WGS) entry which is preliminary data.</text>
</comment>
<dbReference type="InterPro" id="IPR051094">
    <property type="entry name" value="Diverse_Catalytic_Enzymes"/>
</dbReference>
<dbReference type="Pfam" id="PF01966">
    <property type="entry name" value="HD"/>
    <property type="match status" value="1"/>
</dbReference>
<keyword evidence="1 2" id="KW-0378">Hydrolase</keyword>
<keyword evidence="6" id="KW-1185">Reference proteome</keyword>
<evidence type="ECO:0000256" key="1">
    <source>
        <dbReference type="ARBA" id="ARBA00022801"/>
    </source>
</evidence>
<proteinExistence type="inferred from homology"/>
<name>A0AAE3VPW5_9HYPH</name>
<evidence type="ECO:0000256" key="3">
    <source>
        <dbReference type="SAM" id="MobiDB-lite"/>
    </source>
</evidence>
<dbReference type="RefSeq" id="WP_306885404.1">
    <property type="nucleotide sequence ID" value="NZ_JAUSUL010000002.1"/>
</dbReference>
<dbReference type="NCBIfam" id="NF002326">
    <property type="entry name" value="PRK01286.1-1"/>
    <property type="match status" value="1"/>
</dbReference>
<dbReference type="EMBL" id="JAUSUL010000002">
    <property type="protein sequence ID" value="MDQ0315576.1"/>
    <property type="molecule type" value="Genomic_DNA"/>
</dbReference>
<dbReference type="SMART" id="SM00471">
    <property type="entry name" value="HDc"/>
    <property type="match status" value="1"/>
</dbReference>
<reference evidence="5" key="1">
    <citation type="submission" date="2023-07" db="EMBL/GenBank/DDBJ databases">
        <title>Genomic Encyclopedia of Type Strains, Phase IV (KMG-IV): sequencing the most valuable type-strain genomes for metagenomic binning, comparative biology and taxonomic classification.</title>
        <authorList>
            <person name="Goeker M."/>
        </authorList>
    </citation>
    <scope>NUCLEOTIDE SEQUENCE</scope>
    <source>
        <strain evidence="5">DSM 21202</strain>
    </source>
</reference>
<protein>
    <recommendedName>
        <fullName evidence="2">Deoxyguanosinetriphosphate triphosphohydrolase-like protein</fullName>
    </recommendedName>
</protein>
<dbReference type="NCBIfam" id="NF002328">
    <property type="entry name" value="PRK01286.1-3"/>
    <property type="match status" value="1"/>
</dbReference>
<evidence type="ECO:0000313" key="6">
    <source>
        <dbReference type="Proteomes" id="UP001229244"/>
    </source>
</evidence>
<evidence type="ECO:0000256" key="2">
    <source>
        <dbReference type="HAMAP-Rule" id="MF_01212"/>
    </source>
</evidence>
<dbReference type="AlphaFoldDB" id="A0AAE3VPW5"/>
<feature type="domain" description="HD" evidence="4">
    <location>
        <begin position="71"/>
        <end position="219"/>
    </location>
</feature>
<evidence type="ECO:0000313" key="5">
    <source>
        <dbReference type="EMBL" id="MDQ0315576.1"/>
    </source>
</evidence>
<dbReference type="InterPro" id="IPR026875">
    <property type="entry name" value="PHydrolase_assoc_dom"/>
</dbReference>
<accession>A0AAE3VPW5</accession>
<dbReference type="Pfam" id="PF13286">
    <property type="entry name" value="HD_assoc"/>
    <property type="match status" value="1"/>
</dbReference>
<dbReference type="SUPFAM" id="SSF109604">
    <property type="entry name" value="HD-domain/PDEase-like"/>
    <property type="match status" value="1"/>
</dbReference>
<dbReference type="Gene3D" id="1.10.3210.10">
    <property type="entry name" value="Hypothetical protein af1432"/>
    <property type="match status" value="1"/>
</dbReference>
<comment type="similarity">
    <text evidence="2">Belongs to the dGTPase family. Type 2 subfamily.</text>
</comment>
<feature type="region of interest" description="Disordered" evidence="3">
    <location>
        <begin position="1"/>
        <end position="41"/>
    </location>
</feature>
<dbReference type="InterPro" id="IPR006261">
    <property type="entry name" value="dGTPase"/>
</dbReference>
<gene>
    <name evidence="5" type="ORF">J2S73_002033</name>
</gene>
<dbReference type="PROSITE" id="PS51831">
    <property type="entry name" value="HD"/>
    <property type="match status" value="1"/>
</dbReference>
<dbReference type="PANTHER" id="PTHR35795:SF1">
    <property type="entry name" value="BIS(5'-NUCLEOSYL)-TETRAPHOSPHATASE, SYMMETRICAL"/>
    <property type="match status" value="1"/>
</dbReference>
<dbReference type="HAMAP" id="MF_01212">
    <property type="entry name" value="dGTPase_type2"/>
    <property type="match status" value="1"/>
</dbReference>
<dbReference type="InterPro" id="IPR006674">
    <property type="entry name" value="HD_domain"/>
</dbReference>
<feature type="compositionally biased region" description="Basic and acidic residues" evidence="3">
    <location>
        <begin position="1"/>
        <end position="27"/>
    </location>
</feature>
<evidence type="ECO:0000259" key="4">
    <source>
        <dbReference type="PROSITE" id="PS51831"/>
    </source>
</evidence>
<sequence length="404" mass="45857">MSEDRAFDRPRAAYAADPDRSRGRRLPEPGSPTRSDFQRDRDRIVHSTAFRRLTHKTQVFVSLEGDHYRTRLTHSLEVAQIARSISRVLGLDEDLAESVALAHDFGHTPFGHEGEDVLDRCMADFGGFDHNAQSYRILTRLERRYAGFNGLNLTWETLEGLVKHNGPLADASGNGIGRYAGRVLPHAFRSDPDFLGLEPWTQPSLEAQVAAIADDIAYDAHDIDDGLRAGLIEIEDLRGVPLVGDFLREIEERYPGLERPRVVHEIGRRVLTRMIEDVIGETRRRIEADGVDSIDAVRACPRMLAAFSEPMEEAERAVKAFLMERVYRAPSVMAVRDRVGGIVADLFDVFLRRPETMPDQWRQDLDPADESQLPRRVCDYIAGMTDRFAFQEHRRLFDATPDLR</sequence>
<dbReference type="InterPro" id="IPR023023">
    <property type="entry name" value="dNTPase_2"/>
</dbReference>